<name>A0A0E3W3D0_9FIRM</name>
<dbReference type="STRING" id="690567.1745"/>
<dbReference type="Proteomes" id="UP000045545">
    <property type="component" value="Unassembled WGS sequence"/>
</dbReference>
<evidence type="ECO:0000313" key="2">
    <source>
        <dbReference type="Proteomes" id="UP000045545"/>
    </source>
</evidence>
<sequence length="219" mass="24772">MEFKFNITGARRKELVKAISEILNTAPEYKGAPTFAYVIGGFTVNKEGTLNASENSSEEDLEQLLNDLDKRGFQFEAPNELVIEMPREGFTEAAIANLERLVKSKETLIKKALDTDRLPIELTEDRLCFPWFSRSLAAEEVNAYARFIGALCAMAKNQKRVTATEKAYDNEKYAFRCFLLRLGFIGPEYKEERKILLSRLTGSAAFKNGQRVPEEVPEA</sequence>
<dbReference type="EMBL" id="CGIH01000028">
    <property type="protein sequence ID" value="CFX73430.1"/>
    <property type="molecule type" value="Genomic_DNA"/>
</dbReference>
<accession>A0A0E3W3D0</accession>
<dbReference type="RefSeq" id="WP_046497754.1">
    <property type="nucleotide sequence ID" value="NZ_CGIH01000028.1"/>
</dbReference>
<proteinExistence type="predicted"/>
<reference evidence="1 2" key="1">
    <citation type="submission" date="2015-03" db="EMBL/GenBank/DDBJ databases">
        <authorList>
            <person name="Murphy D."/>
        </authorList>
    </citation>
    <scope>NUCLEOTIDE SEQUENCE [LARGE SCALE GENOMIC DNA]</scope>
    <source>
        <strain evidence="1 2">OL-4</strain>
    </source>
</reference>
<evidence type="ECO:0000313" key="1">
    <source>
        <dbReference type="EMBL" id="CFX73430.1"/>
    </source>
</evidence>
<protein>
    <submittedName>
        <fullName evidence="1">Uncharacterized</fullName>
    </submittedName>
</protein>
<dbReference type="AlphaFoldDB" id="A0A0E3W3D0"/>
<keyword evidence="2" id="KW-1185">Reference proteome</keyword>
<dbReference type="OrthoDB" id="5380364at2"/>
<gene>
    <name evidence="1" type="ORF">1745</name>
</gene>
<organism evidence="1 2">
    <name type="scientific">Syntrophomonas zehnderi OL-4</name>
    <dbReference type="NCBI Taxonomy" id="690567"/>
    <lineage>
        <taxon>Bacteria</taxon>
        <taxon>Bacillati</taxon>
        <taxon>Bacillota</taxon>
        <taxon>Clostridia</taxon>
        <taxon>Eubacteriales</taxon>
        <taxon>Syntrophomonadaceae</taxon>
        <taxon>Syntrophomonas</taxon>
    </lineage>
</organism>